<dbReference type="SUPFAM" id="SSF50044">
    <property type="entry name" value="SH3-domain"/>
    <property type="match status" value="1"/>
</dbReference>
<dbReference type="PANTHER" id="PTHR14234:SF19">
    <property type="entry name" value="RIM-BINDING PROTEIN, ISOFORM F"/>
    <property type="match status" value="1"/>
</dbReference>
<reference evidence="5" key="1">
    <citation type="submission" date="2020-11" db="EMBL/GenBank/DDBJ databases">
        <authorList>
            <person name="Tran Van P."/>
        </authorList>
    </citation>
    <scope>NUCLEOTIDE SEQUENCE</scope>
</reference>
<evidence type="ECO:0000256" key="3">
    <source>
        <dbReference type="SAM" id="MobiDB-lite"/>
    </source>
</evidence>
<dbReference type="InterPro" id="IPR040325">
    <property type="entry name" value="RIMBP1/2/3"/>
</dbReference>
<name>A0A7R9PBJ1_TIMCA</name>
<dbReference type="Pfam" id="PF07653">
    <property type="entry name" value="SH3_2"/>
    <property type="match status" value="1"/>
</dbReference>
<dbReference type="Gene3D" id="2.30.30.40">
    <property type="entry name" value="SH3 Domains"/>
    <property type="match status" value="2"/>
</dbReference>
<sequence length="420" mass="47447">MQSKFVLTPSPFRRHPFTSHRDSLCRDSVLPPTVTDVAGTPSYPPTGFTLPGLNLTSHWDSILPPILTPVLPGLLPYTSLPFPSAEITKDSASEGNFSEDDYLDGRRGARGHHQHHGMSRSHPDRGRVPILPHERGRIDHHQHPQRRERGDDRDQYYMESRGEPRSRHGDRGYRGAGYGGPRALAHHGSGPPGRDKRTRWFVALFDYDPTTMSPNPDACEEELPFSEGDAIKVYGEKDADGFYWGESKGRRGYVPHNMVVEVQELPKVFKESTPHRKKSSGVTSDDLVGQSPLEMIQSSKKETISVMLSLEVLQSNVEPTRGQHLHSRDRWGDIYANMPVKKMIALYDYDPQELSPNVDAEECVRTTFIVQVNIKITIQKDYVTSHAISGHLWFDDQPHLLTLSRPWQSVPEEHLGVMSE</sequence>
<keyword evidence="1 2" id="KW-0728">SH3 domain</keyword>
<gene>
    <name evidence="5" type="ORF">TCMB3V08_LOCUS9358</name>
</gene>
<dbReference type="PROSITE" id="PS50002">
    <property type="entry name" value="SH3"/>
    <property type="match status" value="1"/>
</dbReference>
<evidence type="ECO:0000259" key="4">
    <source>
        <dbReference type="PROSITE" id="PS50002"/>
    </source>
</evidence>
<dbReference type="InterPro" id="IPR035753">
    <property type="entry name" value="RIM-BP_SH3_2"/>
</dbReference>
<dbReference type="InterPro" id="IPR036028">
    <property type="entry name" value="SH3-like_dom_sf"/>
</dbReference>
<dbReference type="InterPro" id="IPR001452">
    <property type="entry name" value="SH3_domain"/>
</dbReference>
<dbReference type="GO" id="GO:0007274">
    <property type="term" value="P:neuromuscular synaptic transmission"/>
    <property type="evidence" value="ECO:0007669"/>
    <property type="project" value="TreeGrafter"/>
</dbReference>
<dbReference type="EMBL" id="OE184691">
    <property type="protein sequence ID" value="CAD7576797.1"/>
    <property type="molecule type" value="Genomic_DNA"/>
</dbReference>
<dbReference type="GO" id="GO:0045202">
    <property type="term" value="C:synapse"/>
    <property type="evidence" value="ECO:0007669"/>
    <property type="project" value="GOC"/>
</dbReference>
<dbReference type="PRINTS" id="PR00452">
    <property type="entry name" value="SH3DOMAIN"/>
</dbReference>
<feature type="domain" description="SH3" evidence="4">
    <location>
        <begin position="196"/>
        <end position="264"/>
    </location>
</feature>
<dbReference type="SMART" id="SM00326">
    <property type="entry name" value="SH3"/>
    <property type="match status" value="1"/>
</dbReference>
<protein>
    <submittedName>
        <fullName evidence="5">(California timema) hypothetical protein</fullName>
    </submittedName>
</protein>
<evidence type="ECO:0000256" key="1">
    <source>
        <dbReference type="ARBA" id="ARBA00022443"/>
    </source>
</evidence>
<feature type="compositionally biased region" description="Basic residues" evidence="3">
    <location>
        <begin position="108"/>
        <end position="119"/>
    </location>
</feature>
<organism evidence="5">
    <name type="scientific">Timema californicum</name>
    <name type="common">California timema</name>
    <name type="synonym">Walking stick</name>
    <dbReference type="NCBI Taxonomy" id="61474"/>
    <lineage>
        <taxon>Eukaryota</taxon>
        <taxon>Metazoa</taxon>
        <taxon>Ecdysozoa</taxon>
        <taxon>Arthropoda</taxon>
        <taxon>Hexapoda</taxon>
        <taxon>Insecta</taxon>
        <taxon>Pterygota</taxon>
        <taxon>Neoptera</taxon>
        <taxon>Polyneoptera</taxon>
        <taxon>Phasmatodea</taxon>
        <taxon>Timematodea</taxon>
        <taxon>Timematoidea</taxon>
        <taxon>Timematidae</taxon>
        <taxon>Timema</taxon>
    </lineage>
</organism>
<dbReference type="CDD" id="cd12012">
    <property type="entry name" value="SH3_RIM-BP_2"/>
    <property type="match status" value="1"/>
</dbReference>
<proteinExistence type="predicted"/>
<dbReference type="PANTHER" id="PTHR14234">
    <property type="entry name" value="RIM BINDING PROTEIN-RELATED"/>
    <property type="match status" value="1"/>
</dbReference>
<dbReference type="AlphaFoldDB" id="A0A7R9PBJ1"/>
<feature type="region of interest" description="Disordered" evidence="3">
    <location>
        <begin position="86"/>
        <end position="195"/>
    </location>
</feature>
<accession>A0A7R9PBJ1</accession>
<evidence type="ECO:0000313" key="5">
    <source>
        <dbReference type="EMBL" id="CAD7576797.1"/>
    </source>
</evidence>
<feature type="compositionally biased region" description="Basic and acidic residues" evidence="3">
    <location>
        <begin position="121"/>
        <end position="173"/>
    </location>
</feature>
<evidence type="ECO:0000256" key="2">
    <source>
        <dbReference type="PROSITE-ProRule" id="PRU00192"/>
    </source>
</evidence>
<dbReference type="FunFam" id="2.30.30.40:FF:000023">
    <property type="entry name" value="RIMS-binding protein 2 isoform F"/>
    <property type="match status" value="1"/>
</dbReference>